<keyword evidence="4 7" id="KW-0812">Transmembrane</keyword>
<keyword evidence="5 8" id="KW-1133">Transmembrane helix</keyword>
<evidence type="ECO:0000256" key="3">
    <source>
        <dbReference type="ARBA" id="ARBA00022475"/>
    </source>
</evidence>
<comment type="caution">
    <text evidence="9">The sequence shown here is derived from an EMBL/GenBank/DDBJ whole genome shotgun (WGS) entry which is preliminary data.</text>
</comment>
<dbReference type="OrthoDB" id="952702at2"/>
<evidence type="ECO:0000256" key="8">
    <source>
        <dbReference type="SAM" id="Phobius"/>
    </source>
</evidence>
<evidence type="ECO:0000256" key="7">
    <source>
        <dbReference type="RuleBase" id="RU003879"/>
    </source>
</evidence>
<keyword evidence="10" id="KW-1185">Reference proteome</keyword>
<dbReference type="Proteomes" id="UP000297549">
    <property type="component" value="Unassembled WGS sequence"/>
</dbReference>
<accession>A0A4Z0PX26</accession>
<keyword evidence="7" id="KW-0653">Protein transport</keyword>
<dbReference type="GO" id="GO:0022857">
    <property type="term" value="F:transmembrane transporter activity"/>
    <property type="evidence" value="ECO:0007669"/>
    <property type="project" value="InterPro"/>
</dbReference>
<evidence type="ECO:0000256" key="1">
    <source>
        <dbReference type="ARBA" id="ARBA00004162"/>
    </source>
</evidence>
<evidence type="ECO:0000313" key="9">
    <source>
        <dbReference type="EMBL" id="TGE21443.1"/>
    </source>
</evidence>
<keyword evidence="6 8" id="KW-0472">Membrane</keyword>
<keyword evidence="3" id="KW-1003">Cell membrane</keyword>
<name>A0A4Z0PX26_9BACT</name>
<evidence type="ECO:0000256" key="2">
    <source>
        <dbReference type="ARBA" id="ARBA00005811"/>
    </source>
</evidence>
<dbReference type="RefSeq" id="WP_135463990.1">
    <property type="nucleotide sequence ID" value="NZ_SRLC01000002.1"/>
</dbReference>
<evidence type="ECO:0000256" key="5">
    <source>
        <dbReference type="ARBA" id="ARBA00022989"/>
    </source>
</evidence>
<comment type="subcellular location">
    <subcellularLocation>
        <location evidence="1">Cell membrane</location>
        <topology evidence="1">Single-pass membrane protein</topology>
    </subcellularLocation>
    <subcellularLocation>
        <location evidence="7">Cell membrane</location>
        <topology evidence="7">Single-pass type II membrane protein</topology>
    </subcellularLocation>
</comment>
<dbReference type="GO" id="GO:0015031">
    <property type="term" value="P:protein transport"/>
    <property type="evidence" value="ECO:0007669"/>
    <property type="project" value="UniProtKB-KW"/>
</dbReference>
<reference evidence="9 10" key="1">
    <citation type="submission" date="2019-04" db="EMBL/GenBank/DDBJ databases">
        <authorList>
            <person name="Feng G."/>
            <person name="Zhang J."/>
            <person name="Zhu H."/>
        </authorList>
    </citation>
    <scope>NUCLEOTIDE SEQUENCE [LARGE SCALE GENOMIC DNA]</scope>
    <source>
        <strain evidence="9 10">JCM 31653</strain>
    </source>
</reference>
<dbReference type="PANTHER" id="PTHR30558">
    <property type="entry name" value="EXBD MEMBRANE COMPONENT OF PMF-DRIVEN MACROMOLECULE IMPORT SYSTEM"/>
    <property type="match status" value="1"/>
</dbReference>
<dbReference type="PANTHER" id="PTHR30558:SF3">
    <property type="entry name" value="BIOPOLYMER TRANSPORT PROTEIN EXBD-RELATED"/>
    <property type="match status" value="1"/>
</dbReference>
<dbReference type="AlphaFoldDB" id="A0A4Z0PX26"/>
<feature type="transmembrane region" description="Helical" evidence="8">
    <location>
        <begin position="23"/>
        <end position="44"/>
    </location>
</feature>
<protein>
    <submittedName>
        <fullName evidence="9">Biopolymer transporter ExbD</fullName>
    </submittedName>
</protein>
<proteinExistence type="inferred from homology"/>
<dbReference type="EMBL" id="SRLC01000002">
    <property type="protein sequence ID" value="TGE21443.1"/>
    <property type="molecule type" value="Genomic_DNA"/>
</dbReference>
<dbReference type="Pfam" id="PF02472">
    <property type="entry name" value="ExbD"/>
    <property type="match status" value="1"/>
</dbReference>
<gene>
    <name evidence="9" type="ORF">E5K00_14245</name>
</gene>
<keyword evidence="7" id="KW-0813">Transport</keyword>
<comment type="similarity">
    <text evidence="2 7">Belongs to the ExbD/TolR family.</text>
</comment>
<dbReference type="GO" id="GO:0005886">
    <property type="term" value="C:plasma membrane"/>
    <property type="evidence" value="ECO:0007669"/>
    <property type="project" value="UniProtKB-SubCell"/>
</dbReference>
<evidence type="ECO:0000256" key="6">
    <source>
        <dbReference type="ARBA" id="ARBA00023136"/>
    </source>
</evidence>
<sequence>MANVPTTLRSAHRNFRRILHPDMTPMVGLGFLLVTFFLLAADFVKPTVMQLTMPMNYPRDANDSFCPGFDNSLSLILGKNGRVHYYRGGLFSDELPELHTILGGAAGLRRFLLDARQKDPRVLVLIKPSDNATYRDLVDALDEINITDQKRYAIVDLYDLDYALLKQYNL</sequence>
<evidence type="ECO:0000256" key="4">
    <source>
        <dbReference type="ARBA" id="ARBA00022692"/>
    </source>
</evidence>
<organism evidence="9 10">
    <name type="scientific">Hymenobacter aquaticus</name>
    <dbReference type="NCBI Taxonomy" id="1867101"/>
    <lineage>
        <taxon>Bacteria</taxon>
        <taxon>Pseudomonadati</taxon>
        <taxon>Bacteroidota</taxon>
        <taxon>Cytophagia</taxon>
        <taxon>Cytophagales</taxon>
        <taxon>Hymenobacteraceae</taxon>
        <taxon>Hymenobacter</taxon>
    </lineage>
</organism>
<dbReference type="InterPro" id="IPR003400">
    <property type="entry name" value="ExbD"/>
</dbReference>
<evidence type="ECO:0000313" key="10">
    <source>
        <dbReference type="Proteomes" id="UP000297549"/>
    </source>
</evidence>